<proteinExistence type="predicted"/>
<dbReference type="Proteomes" id="UP001500837">
    <property type="component" value="Unassembled WGS sequence"/>
</dbReference>
<evidence type="ECO:0000259" key="2">
    <source>
        <dbReference type="Pfam" id="PF23420"/>
    </source>
</evidence>
<dbReference type="RefSeq" id="WP_211311829.1">
    <property type="nucleotide sequence ID" value="NZ_BAAABL010000021.1"/>
</dbReference>
<accession>A0AAV3S4Z2</accession>
<evidence type="ECO:0000259" key="1">
    <source>
        <dbReference type="Pfam" id="PF23418"/>
    </source>
</evidence>
<keyword evidence="4" id="KW-1185">Reference proteome</keyword>
<evidence type="ECO:0008006" key="5">
    <source>
        <dbReference type="Google" id="ProtNLM"/>
    </source>
</evidence>
<gene>
    <name evidence="3" type="ORF">GCM10009066_04700</name>
</gene>
<sequence>MPDLDPEVVEEAERLTRLALRASDDGEAAAYRERRDALLDEAGYAAREREDDGAVTLVCYPQAWLDETGTIRMNAFDPDEAVERSLGGPGDPERWDDVAEHNRGIARTVHEEHGSVHGETATALAAFASNHYAKPIEALTRDELAEFREEYLVRNAWPSAEQLDRLAESLRYAFAVVDEEPP</sequence>
<dbReference type="EMBL" id="BAAABL010000021">
    <property type="protein sequence ID" value="GAA0293172.1"/>
    <property type="molecule type" value="Genomic_DNA"/>
</dbReference>
<reference evidence="3 4" key="1">
    <citation type="journal article" date="2019" name="Int. J. Syst. Evol. Microbiol.">
        <title>The Global Catalogue of Microorganisms (GCM) 10K type strain sequencing project: providing services to taxonomists for standard genome sequencing and annotation.</title>
        <authorList>
            <consortium name="The Broad Institute Genomics Platform"/>
            <consortium name="The Broad Institute Genome Sequencing Center for Infectious Disease"/>
            <person name="Wu L."/>
            <person name="Ma J."/>
        </authorList>
    </citation>
    <scope>NUCLEOTIDE SEQUENCE [LARGE SCALE GENOMIC DNA]</scope>
    <source>
        <strain evidence="3 4">JCM 16330</strain>
    </source>
</reference>
<evidence type="ECO:0000313" key="4">
    <source>
        <dbReference type="Proteomes" id="UP001500837"/>
    </source>
</evidence>
<dbReference type="AlphaFoldDB" id="A0AAV3S4Z2"/>
<comment type="caution">
    <text evidence="3">The sequence shown here is derived from an EMBL/GenBank/DDBJ whole genome shotgun (WGS) entry which is preliminary data.</text>
</comment>
<name>A0AAV3S4Z2_9EURY</name>
<organism evidence="3 4">
    <name type="scientific">Halarchaeum salinum</name>
    <dbReference type="NCBI Taxonomy" id="489912"/>
    <lineage>
        <taxon>Archaea</taxon>
        <taxon>Methanobacteriati</taxon>
        <taxon>Methanobacteriota</taxon>
        <taxon>Stenosarchaea group</taxon>
        <taxon>Halobacteria</taxon>
        <taxon>Halobacteriales</taxon>
        <taxon>Halobacteriaceae</taxon>
    </lineage>
</organism>
<dbReference type="InterPro" id="IPR056494">
    <property type="entry name" value="DUF7108_C"/>
</dbReference>
<feature type="domain" description="DUF7108" evidence="2">
    <location>
        <begin position="94"/>
        <end position="181"/>
    </location>
</feature>
<evidence type="ECO:0000313" key="3">
    <source>
        <dbReference type="EMBL" id="GAA0293172.1"/>
    </source>
</evidence>
<dbReference type="InterPro" id="IPR055532">
    <property type="entry name" value="DUF7108_N"/>
</dbReference>
<feature type="domain" description="DUF7108" evidence="1">
    <location>
        <begin position="4"/>
        <end position="88"/>
    </location>
</feature>
<dbReference type="Pfam" id="PF23420">
    <property type="entry name" value="DUF7108_C"/>
    <property type="match status" value="1"/>
</dbReference>
<dbReference type="Pfam" id="PF23418">
    <property type="entry name" value="DUF7108"/>
    <property type="match status" value="1"/>
</dbReference>
<protein>
    <recommendedName>
        <fullName evidence="5">RnhA operon protein</fullName>
    </recommendedName>
</protein>